<sequence>MKQVLFMFEDISKALSATNTKFQMVINCADEWLVNTHEEGVQGYMLYHDTRITDRRVLFEHKVTCHETSKVNGYQFFHKSNDKEETVYCPKSFDMWAGKTLAEIQGSSFQSLRGKPLQYVKKYAAASTVFHETSHSYNVLNDWQTFDYSIVWNGRQEAVYGALLAREFARVFDVKSERAPIKNADTLTVFALGVYFGQCNWANPQDPGKCSGDSPDPICPRGEDGERHCVSFFD</sequence>
<dbReference type="EMBL" id="JAPZBU010000005">
    <property type="protein sequence ID" value="KAJ5404290.1"/>
    <property type="molecule type" value="Genomic_DNA"/>
</dbReference>
<reference evidence="1" key="1">
    <citation type="submission" date="2022-12" db="EMBL/GenBank/DDBJ databases">
        <authorList>
            <person name="Petersen C."/>
        </authorList>
    </citation>
    <scope>NUCLEOTIDE SEQUENCE</scope>
    <source>
        <strain evidence="1">IBT 29677</strain>
    </source>
</reference>
<accession>A0A9X0BC20</accession>
<dbReference type="GeneID" id="81367778"/>
<dbReference type="InterPro" id="IPR024079">
    <property type="entry name" value="MetalloPept_cat_dom_sf"/>
</dbReference>
<evidence type="ECO:0000313" key="1">
    <source>
        <dbReference type="EMBL" id="KAJ5404290.1"/>
    </source>
</evidence>
<protein>
    <submittedName>
        <fullName evidence="1">Uncharacterized protein</fullName>
    </submittedName>
</protein>
<dbReference type="OrthoDB" id="412874at2759"/>
<proteinExistence type="predicted"/>
<dbReference type="AlphaFoldDB" id="A0A9X0BC20"/>
<organism evidence="1 2">
    <name type="scientific">Penicillium cosmopolitanum</name>
    <dbReference type="NCBI Taxonomy" id="1131564"/>
    <lineage>
        <taxon>Eukaryota</taxon>
        <taxon>Fungi</taxon>
        <taxon>Dikarya</taxon>
        <taxon>Ascomycota</taxon>
        <taxon>Pezizomycotina</taxon>
        <taxon>Eurotiomycetes</taxon>
        <taxon>Eurotiomycetidae</taxon>
        <taxon>Eurotiales</taxon>
        <taxon>Aspergillaceae</taxon>
        <taxon>Penicillium</taxon>
    </lineage>
</organism>
<name>A0A9X0BC20_9EURO</name>
<gene>
    <name evidence="1" type="ORF">N7509_004161</name>
</gene>
<reference evidence="1" key="2">
    <citation type="journal article" date="2023" name="IMA Fungus">
        <title>Comparative genomic study of the Penicillium genus elucidates a diverse pangenome and 15 lateral gene transfer events.</title>
        <authorList>
            <person name="Petersen C."/>
            <person name="Sorensen T."/>
            <person name="Nielsen M.R."/>
            <person name="Sondergaard T.E."/>
            <person name="Sorensen J.L."/>
            <person name="Fitzpatrick D.A."/>
            <person name="Frisvad J.C."/>
            <person name="Nielsen K.L."/>
        </authorList>
    </citation>
    <scope>NUCLEOTIDE SEQUENCE</scope>
    <source>
        <strain evidence="1">IBT 29677</strain>
    </source>
</reference>
<comment type="caution">
    <text evidence="1">The sequence shown here is derived from an EMBL/GenBank/DDBJ whole genome shotgun (WGS) entry which is preliminary data.</text>
</comment>
<dbReference type="RefSeq" id="XP_056491532.1">
    <property type="nucleotide sequence ID" value="XM_056628798.1"/>
</dbReference>
<dbReference type="Gene3D" id="3.40.390.10">
    <property type="entry name" value="Collagenase (Catalytic Domain)"/>
    <property type="match status" value="1"/>
</dbReference>
<keyword evidence="2" id="KW-1185">Reference proteome</keyword>
<dbReference type="Proteomes" id="UP001147747">
    <property type="component" value="Unassembled WGS sequence"/>
</dbReference>
<dbReference type="GO" id="GO:0008237">
    <property type="term" value="F:metallopeptidase activity"/>
    <property type="evidence" value="ECO:0007669"/>
    <property type="project" value="InterPro"/>
</dbReference>
<evidence type="ECO:0000313" key="2">
    <source>
        <dbReference type="Proteomes" id="UP001147747"/>
    </source>
</evidence>